<protein>
    <submittedName>
        <fullName evidence="1">Uncharacterized protein</fullName>
    </submittedName>
</protein>
<name>A0ABV7F9B3_9BURK</name>
<reference evidence="2" key="1">
    <citation type="journal article" date="2019" name="Int. J. Syst. Evol. Microbiol.">
        <title>The Global Catalogue of Microorganisms (GCM) 10K type strain sequencing project: providing services to taxonomists for standard genome sequencing and annotation.</title>
        <authorList>
            <consortium name="The Broad Institute Genomics Platform"/>
            <consortium name="The Broad Institute Genome Sequencing Center for Infectious Disease"/>
            <person name="Wu L."/>
            <person name="Ma J."/>
        </authorList>
    </citation>
    <scope>NUCLEOTIDE SEQUENCE [LARGE SCALE GENOMIC DNA]</scope>
    <source>
        <strain evidence="2">KCTC 42986</strain>
    </source>
</reference>
<keyword evidence="2" id="KW-1185">Reference proteome</keyword>
<sequence>MHALRLTTRFKENAYQGEACLLVYDEQRLSGTMLSEDVRDQFESRPSTARIYILAPFVSENDVRDCFSSGALFERVRKYFHVLGGRLFLLSFCEHEKRQVSYAFPFTIDDSGRPIEEAPQRVEVELRNGWLFDLFDRHAGRLDAPLGVHFGKSSGKHADKFLRVSGVLLSSAACAAIAYFALGNVDNSQPKRIFVDTAPLIAIAFAIQRIATKHKIWEMEAPVHSFSSYGGVSRLPDPSGKDLILVSASTSGGLVERLKGMGFDEKHITTLFFLESPTSRKTAGTVICDLTFNVGQSFGYPQIESHSADNCPLCKEGFFLAELEGDQFLLEKRAIKRLTVKKVTQTPDARAALELLARKEILHVKLFGQRSRSSEFTLNADDMLVKVPEIRAKIVRALRRYIPTPLNYVVLVGVRADTFYGLIAEAGVTDYVSEAKVLEYGDLGKTPTARNGGVLVLFGHLDDFSRARDINAQLRTVAPQGCVCYLSALTIADSAEHLSDLKTFLTFGEEGKDTFTYNAACSLMLPLRGDEISPWELELQLLQQLRDETHVATELESRLDVLTTVGERKTALFWPGLQGELELKSDFVYLDTGANPASISQADIFATVSNLLVTVRANNRGLTAPVLIGKEPIRWYQSVYGHALLDPANFETYNDAVLQAAFLRAANSAELQYFSDERSSSQMLSIIQALVLGWGQGGGECLPEFVISLATNRLSLTVADTAALKNLLKTIPLPGYLTVLGDRI</sequence>
<accession>A0ABV7F9B3</accession>
<evidence type="ECO:0000313" key="2">
    <source>
        <dbReference type="Proteomes" id="UP001595530"/>
    </source>
</evidence>
<gene>
    <name evidence="1" type="ORF">ACFOFO_20695</name>
</gene>
<proteinExistence type="predicted"/>
<comment type="caution">
    <text evidence="1">The sequence shown here is derived from an EMBL/GenBank/DDBJ whole genome shotgun (WGS) entry which is preliminary data.</text>
</comment>
<dbReference type="RefSeq" id="WP_390332687.1">
    <property type="nucleotide sequence ID" value="NZ_JBHRTP010000075.1"/>
</dbReference>
<dbReference type="EMBL" id="JBHRTP010000075">
    <property type="protein sequence ID" value="MFC3110352.1"/>
    <property type="molecule type" value="Genomic_DNA"/>
</dbReference>
<organism evidence="1 2">
    <name type="scientific">Undibacterium arcticum</name>
    <dbReference type="NCBI Taxonomy" id="1762892"/>
    <lineage>
        <taxon>Bacteria</taxon>
        <taxon>Pseudomonadati</taxon>
        <taxon>Pseudomonadota</taxon>
        <taxon>Betaproteobacteria</taxon>
        <taxon>Burkholderiales</taxon>
        <taxon>Oxalobacteraceae</taxon>
        <taxon>Undibacterium</taxon>
    </lineage>
</organism>
<dbReference type="Proteomes" id="UP001595530">
    <property type="component" value="Unassembled WGS sequence"/>
</dbReference>
<evidence type="ECO:0000313" key="1">
    <source>
        <dbReference type="EMBL" id="MFC3110352.1"/>
    </source>
</evidence>